<dbReference type="SUPFAM" id="SSF56935">
    <property type="entry name" value="Porins"/>
    <property type="match status" value="1"/>
</dbReference>
<evidence type="ECO:0000256" key="7">
    <source>
        <dbReference type="ARBA" id="ARBA00023065"/>
    </source>
</evidence>
<proteinExistence type="predicted"/>
<name>A0A1H0VRQ3_9BURK</name>
<dbReference type="Gene3D" id="2.40.160.10">
    <property type="entry name" value="Porin"/>
    <property type="match status" value="1"/>
</dbReference>
<accession>A0A1H0VRQ3</accession>
<keyword evidence="4" id="KW-1134">Transmembrane beta strand</keyword>
<evidence type="ECO:0000313" key="12">
    <source>
        <dbReference type="EMBL" id="SDP81197.1"/>
    </source>
</evidence>
<dbReference type="Proteomes" id="UP000199317">
    <property type="component" value="Unassembled WGS sequence"/>
</dbReference>
<evidence type="ECO:0000256" key="6">
    <source>
        <dbReference type="ARBA" id="ARBA00022729"/>
    </source>
</evidence>
<evidence type="ECO:0000256" key="1">
    <source>
        <dbReference type="ARBA" id="ARBA00004571"/>
    </source>
</evidence>
<feature type="domain" description="Porin" evidence="11">
    <location>
        <begin position="4"/>
        <end position="336"/>
    </location>
</feature>
<gene>
    <name evidence="12" type="ORF">SAMN04489708_12837</name>
</gene>
<sequence length="370" mass="38228">MVLAVISASGGAAAQSSVSIYGTIDAGAGYIKSSGAGHVVGLVTGGNTTSRLGFRGSEDLGGGWAASFRLEGAVQNDTGGGASATTGFDFQRRSTISLSSPFGELRMGRDFAAHFVNQYTFDVTGSRGVGQMETPGVSTAGANQNAFRVNNAVAYFLPGTLGGFYGHVQYAFGERPSSTVPTANASGISNSAANAATSKSGNYLGLRGGYAGGPLNVSVSYGQQMDAIRTVGTSFYAADYKTANIGAAYDLGFIRPLAFFQREQMAGRGAIPGFRFDTFNIGATAPFGPHTVRVQASYYEVKNASREASKISAGYMYHLSKRTFLYGEVGRIDNKGGNTMTFAGIGGLSSPVPTPGGRSTAFTVGLTHSF</sequence>
<dbReference type="InterPro" id="IPR023614">
    <property type="entry name" value="Porin_dom_sf"/>
</dbReference>
<dbReference type="EMBL" id="FNJL01000028">
    <property type="protein sequence ID" value="SDP81197.1"/>
    <property type="molecule type" value="Genomic_DNA"/>
</dbReference>
<evidence type="ECO:0000256" key="2">
    <source>
        <dbReference type="ARBA" id="ARBA00011233"/>
    </source>
</evidence>
<evidence type="ECO:0000256" key="3">
    <source>
        <dbReference type="ARBA" id="ARBA00022448"/>
    </source>
</evidence>
<keyword evidence="13" id="KW-1185">Reference proteome</keyword>
<comment type="subcellular location">
    <subcellularLocation>
        <location evidence="1">Cell outer membrane</location>
        <topology evidence="1">Multi-pass membrane protein</topology>
    </subcellularLocation>
</comment>
<keyword evidence="8" id="KW-0626">Porin</keyword>
<evidence type="ECO:0000259" key="11">
    <source>
        <dbReference type="Pfam" id="PF13609"/>
    </source>
</evidence>
<dbReference type="InterPro" id="IPR033900">
    <property type="entry name" value="Gram_neg_porin_domain"/>
</dbReference>
<keyword evidence="6" id="KW-0732">Signal</keyword>
<dbReference type="PANTHER" id="PTHR34501">
    <property type="entry name" value="PROTEIN YDDL-RELATED"/>
    <property type="match status" value="1"/>
</dbReference>
<organism evidence="12 13">
    <name type="scientific">Paracidovorax cattleyae</name>
    <dbReference type="NCBI Taxonomy" id="80868"/>
    <lineage>
        <taxon>Bacteria</taxon>
        <taxon>Pseudomonadati</taxon>
        <taxon>Pseudomonadota</taxon>
        <taxon>Betaproteobacteria</taxon>
        <taxon>Burkholderiales</taxon>
        <taxon>Comamonadaceae</taxon>
        <taxon>Paracidovorax</taxon>
    </lineage>
</organism>
<dbReference type="AlphaFoldDB" id="A0A1H0VRQ3"/>
<evidence type="ECO:0000256" key="8">
    <source>
        <dbReference type="ARBA" id="ARBA00023114"/>
    </source>
</evidence>
<dbReference type="GO" id="GO:0046930">
    <property type="term" value="C:pore complex"/>
    <property type="evidence" value="ECO:0007669"/>
    <property type="project" value="UniProtKB-KW"/>
</dbReference>
<keyword evidence="5" id="KW-0812">Transmembrane</keyword>
<dbReference type="GO" id="GO:0015288">
    <property type="term" value="F:porin activity"/>
    <property type="evidence" value="ECO:0007669"/>
    <property type="project" value="UniProtKB-KW"/>
</dbReference>
<comment type="subunit">
    <text evidence="2">Homotrimer.</text>
</comment>
<reference evidence="13" key="1">
    <citation type="submission" date="2016-10" db="EMBL/GenBank/DDBJ databases">
        <authorList>
            <person name="Varghese N."/>
            <person name="Submissions S."/>
        </authorList>
    </citation>
    <scope>NUCLEOTIDE SEQUENCE [LARGE SCALE GENOMIC DNA]</scope>
    <source>
        <strain evidence="13">DSM 17101</strain>
    </source>
</reference>
<dbReference type="OrthoDB" id="6975458at2"/>
<evidence type="ECO:0000256" key="10">
    <source>
        <dbReference type="ARBA" id="ARBA00023237"/>
    </source>
</evidence>
<keyword evidence="9" id="KW-0472">Membrane</keyword>
<evidence type="ECO:0000313" key="13">
    <source>
        <dbReference type="Proteomes" id="UP000199317"/>
    </source>
</evidence>
<dbReference type="PANTHER" id="PTHR34501:SF9">
    <property type="entry name" value="MAJOR OUTER MEMBRANE PROTEIN P.IA"/>
    <property type="match status" value="1"/>
</dbReference>
<dbReference type="CDD" id="cd00342">
    <property type="entry name" value="gram_neg_porins"/>
    <property type="match status" value="1"/>
</dbReference>
<dbReference type="GO" id="GO:0006811">
    <property type="term" value="P:monoatomic ion transport"/>
    <property type="evidence" value="ECO:0007669"/>
    <property type="project" value="UniProtKB-KW"/>
</dbReference>
<protein>
    <submittedName>
        <fullName evidence="12">Outer membrane protein (Porin)</fullName>
    </submittedName>
</protein>
<evidence type="ECO:0000256" key="9">
    <source>
        <dbReference type="ARBA" id="ARBA00023136"/>
    </source>
</evidence>
<dbReference type="Pfam" id="PF13609">
    <property type="entry name" value="Porin_4"/>
    <property type="match status" value="1"/>
</dbReference>
<evidence type="ECO:0000256" key="4">
    <source>
        <dbReference type="ARBA" id="ARBA00022452"/>
    </source>
</evidence>
<dbReference type="InterPro" id="IPR050298">
    <property type="entry name" value="Gram-neg_bact_OMP"/>
</dbReference>
<keyword evidence="3" id="KW-0813">Transport</keyword>
<keyword evidence="7" id="KW-0406">Ion transport</keyword>
<evidence type="ECO:0000256" key="5">
    <source>
        <dbReference type="ARBA" id="ARBA00022692"/>
    </source>
</evidence>
<keyword evidence="10" id="KW-0998">Cell outer membrane</keyword>
<dbReference type="GO" id="GO:0009279">
    <property type="term" value="C:cell outer membrane"/>
    <property type="evidence" value="ECO:0007669"/>
    <property type="project" value="UniProtKB-SubCell"/>
</dbReference>